<dbReference type="AlphaFoldDB" id="A0A917DNS2"/>
<accession>A0A917DNS2</accession>
<dbReference type="InterPro" id="IPR037401">
    <property type="entry name" value="SnoaL-like"/>
</dbReference>
<organism evidence="3 4">
    <name type="scientific">Croceicoccus pelagius</name>
    <dbReference type="NCBI Taxonomy" id="1703341"/>
    <lineage>
        <taxon>Bacteria</taxon>
        <taxon>Pseudomonadati</taxon>
        <taxon>Pseudomonadota</taxon>
        <taxon>Alphaproteobacteria</taxon>
        <taxon>Sphingomonadales</taxon>
        <taxon>Erythrobacteraceae</taxon>
        <taxon>Croceicoccus</taxon>
    </lineage>
</organism>
<name>A0A917DNS2_9SPHN</name>
<evidence type="ECO:0000313" key="3">
    <source>
        <dbReference type="EMBL" id="GGD52129.1"/>
    </source>
</evidence>
<sequence length="212" mass="24074">MSMTIEEMEAKLTYLMDRQEIYDVVVRYCRGCDRLDRDMVMSAYHPDAMDDHGSFVGPPDAFWDWVKNLHGQYQSATQHMIGNHHVEIDGETAHCETYLSYSAMNTTGAPFSSIGGRYIDRMEKREGKWAIAHRKYIVDWVAPSINTIEGSKTPEGAPNFDCIAPHEFAVAETGQQASRDTSDPSYERPLVVDPARVERYDRLTREAQDAAS</sequence>
<dbReference type="Gene3D" id="3.10.450.50">
    <property type="match status" value="1"/>
</dbReference>
<comment type="caution">
    <text evidence="3">The sequence shown here is derived from an EMBL/GenBank/DDBJ whole genome shotgun (WGS) entry which is preliminary data.</text>
</comment>
<dbReference type="Pfam" id="PF13577">
    <property type="entry name" value="SnoaL_4"/>
    <property type="match status" value="1"/>
</dbReference>
<proteinExistence type="predicted"/>
<evidence type="ECO:0000313" key="4">
    <source>
        <dbReference type="Proteomes" id="UP000598997"/>
    </source>
</evidence>
<feature type="domain" description="SnoaL-like" evidence="2">
    <location>
        <begin position="15"/>
        <end position="135"/>
    </location>
</feature>
<dbReference type="InterPro" id="IPR032710">
    <property type="entry name" value="NTF2-like_dom_sf"/>
</dbReference>
<dbReference type="OrthoDB" id="7425929at2"/>
<dbReference type="Proteomes" id="UP000598997">
    <property type="component" value="Unassembled WGS sequence"/>
</dbReference>
<gene>
    <name evidence="3" type="ORF">GCM10010989_27800</name>
</gene>
<evidence type="ECO:0000256" key="1">
    <source>
        <dbReference type="SAM" id="MobiDB-lite"/>
    </source>
</evidence>
<dbReference type="EMBL" id="BMIO01000010">
    <property type="protein sequence ID" value="GGD52129.1"/>
    <property type="molecule type" value="Genomic_DNA"/>
</dbReference>
<evidence type="ECO:0000259" key="2">
    <source>
        <dbReference type="Pfam" id="PF13577"/>
    </source>
</evidence>
<feature type="region of interest" description="Disordered" evidence="1">
    <location>
        <begin position="171"/>
        <end position="191"/>
    </location>
</feature>
<protein>
    <recommendedName>
        <fullName evidence="2">SnoaL-like domain-containing protein</fullName>
    </recommendedName>
</protein>
<keyword evidence="4" id="KW-1185">Reference proteome</keyword>
<dbReference type="SUPFAM" id="SSF54427">
    <property type="entry name" value="NTF2-like"/>
    <property type="match status" value="1"/>
</dbReference>
<reference evidence="3 4" key="1">
    <citation type="journal article" date="2014" name="Int. J. Syst. Evol. Microbiol.">
        <title>Complete genome sequence of Corynebacterium casei LMG S-19264T (=DSM 44701T), isolated from a smear-ripened cheese.</title>
        <authorList>
            <consortium name="US DOE Joint Genome Institute (JGI-PGF)"/>
            <person name="Walter F."/>
            <person name="Albersmeier A."/>
            <person name="Kalinowski J."/>
            <person name="Ruckert C."/>
        </authorList>
    </citation>
    <scope>NUCLEOTIDE SEQUENCE [LARGE SCALE GENOMIC DNA]</scope>
    <source>
        <strain evidence="3 4">CGMCC 1.15358</strain>
    </source>
</reference>